<feature type="compositionally biased region" description="Basic and acidic residues" evidence="2">
    <location>
        <begin position="570"/>
        <end position="582"/>
    </location>
</feature>
<protein>
    <submittedName>
        <fullName evidence="4">Uncharacterized protein</fullName>
    </submittedName>
</protein>
<comment type="caution">
    <text evidence="4">The sequence shown here is derived from an EMBL/GenBank/DDBJ whole genome shotgun (WGS) entry which is preliminary data.</text>
</comment>
<feature type="compositionally biased region" description="Basic residues" evidence="2">
    <location>
        <begin position="583"/>
        <end position="601"/>
    </location>
</feature>
<evidence type="ECO:0000313" key="4">
    <source>
        <dbReference type="EMBL" id="GBP07716.1"/>
    </source>
</evidence>
<gene>
    <name evidence="4" type="ORF">EVAR_2822_1</name>
</gene>
<evidence type="ECO:0000256" key="3">
    <source>
        <dbReference type="SAM" id="Phobius"/>
    </source>
</evidence>
<feature type="compositionally biased region" description="Basic and acidic residues" evidence="2">
    <location>
        <begin position="418"/>
        <end position="434"/>
    </location>
</feature>
<proteinExistence type="predicted"/>
<evidence type="ECO:0000313" key="5">
    <source>
        <dbReference type="Proteomes" id="UP000299102"/>
    </source>
</evidence>
<name>A0A4C1T0J7_EUMVA</name>
<keyword evidence="1" id="KW-0175">Coiled coil</keyword>
<feature type="compositionally biased region" description="Acidic residues" evidence="2">
    <location>
        <begin position="40"/>
        <end position="57"/>
    </location>
</feature>
<keyword evidence="5" id="KW-1185">Reference proteome</keyword>
<dbReference type="OrthoDB" id="427071at2759"/>
<keyword evidence="3" id="KW-0812">Transmembrane</keyword>
<feature type="region of interest" description="Disordered" evidence="2">
    <location>
        <begin position="418"/>
        <end position="445"/>
    </location>
</feature>
<feature type="transmembrane region" description="Helical" evidence="3">
    <location>
        <begin position="144"/>
        <end position="165"/>
    </location>
</feature>
<organism evidence="4 5">
    <name type="scientific">Eumeta variegata</name>
    <name type="common">Bagworm moth</name>
    <name type="synonym">Eumeta japonica</name>
    <dbReference type="NCBI Taxonomy" id="151549"/>
    <lineage>
        <taxon>Eukaryota</taxon>
        <taxon>Metazoa</taxon>
        <taxon>Ecdysozoa</taxon>
        <taxon>Arthropoda</taxon>
        <taxon>Hexapoda</taxon>
        <taxon>Insecta</taxon>
        <taxon>Pterygota</taxon>
        <taxon>Neoptera</taxon>
        <taxon>Endopterygota</taxon>
        <taxon>Lepidoptera</taxon>
        <taxon>Glossata</taxon>
        <taxon>Ditrysia</taxon>
        <taxon>Tineoidea</taxon>
        <taxon>Psychidae</taxon>
        <taxon>Oiketicinae</taxon>
        <taxon>Eumeta</taxon>
    </lineage>
</organism>
<dbReference type="AlphaFoldDB" id="A0A4C1T0J7"/>
<feature type="region of interest" description="Disordered" evidence="2">
    <location>
        <begin position="569"/>
        <end position="601"/>
    </location>
</feature>
<feature type="coiled-coil region" evidence="1">
    <location>
        <begin position="179"/>
        <end position="213"/>
    </location>
</feature>
<evidence type="ECO:0000256" key="2">
    <source>
        <dbReference type="SAM" id="MobiDB-lite"/>
    </source>
</evidence>
<dbReference type="EMBL" id="BGZK01000027">
    <property type="protein sequence ID" value="GBP07716.1"/>
    <property type="molecule type" value="Genomic_DNA"/>
</dbReference>
<accession>A0A4C1T0J7</accession>
<keyword evidence="3" id="KW-1133">Transmembrane helix</keyword>
<evidence type="ECO:0000256" key="1">
    <source>
        <dbReference type="SAM" id="Coils"/>
    </source>
</evidence>
<feature type="region of interest" description="Disordered" evidence="2">
    <location>
        <begin position="508"/>
        <end position="530"/>
    </location>
</feature>
<feature type="region of interest" description="Disordered" evidence="2">
    <location>
        <begin position="1"/>
        <end position="70"/>
    </location>
</feature>
<keyword evidence="3" id="KW-0472">Membrane</keyword>
<sequence>MDASSLDHYSDSDSGESWTLVERCPSCIDEAPTPENSDPREEEMLEKENSDKDEDTDGISIISDSDPGNMTPCEHLNDYYNFSDIKDYHPIESNYNRKFSVVQDSSNNSKNADEPMNCDDDFLSTDTGKLKTYVHKRNKKLSTVLNVILLGSVITAAGVAIGHMWGVKDDCLMHSTSSVNKILSNLYKLQEENAALRNKIKELTNALQLQQKKSDIDKITSIKYPRCRKVFEESLDSNAVKFTKCVDFYTENAMDNDEQEYLSEINKLKAVYKQNKSWLDNEISRRLKDEEMYAKKPKEILKPIQTDLQDNSKVIKDMNLEILQPNTSEDTLDIINLTIENDKGVKEDKTKMENSKISYADSLKSSAETQLPQEEKNKINIEKSYEKKQNMIPHKKQKREVIDYEASLSDVQAKKDDRYMEHRTRQDVKKYDRQKAHKKQKRKNKYEQWEMNRGYIKDYDELPSTAYNDYILNKHKGSKNEEYERRNYMKQLSEIERKKYASQYFGKNVENTPAKDGNNKGKKGEDCEDKPDWLEMRAELRTAARKKLNQKLLGEDNLDSARWYFRRMQRREQCRSKDDNITRRKYPKQHMNKKDKTKHTG</sequence>
<dbReference type="Proteomes" id="UP000299102">
    <property type="component" value="Unassembled WGS sequence"/>
</dbReference>
<feature type="compositionally biased region" description="Basic residues" evidence="2">
    <location>
        <begin position="435"/>
        <end position="444"/>
    </location>
</feature>
<feature type="compositionally biased region" description="Basic and acidic residues" evidence="2">
    <location>
        <begin position="517"/>
        <end position="530"/>
    </location>
</feature>
<reference evidence="4 5" key="1">
    <citation type="journal article" date="2019" name="Commun. Biol.">
        <title>The bagworm genome reveals a unique fibroin gene that provides high tensile strength.</title>
        <authorList>
            <person name="Kono N."/>
            <person name="Nakamura H."/>
            <person name="Ohtoshi R."/>
            <person name="Tomita M."/>
            <person name="Numata K."/>
            <person name="Arakawa K."/>
        </authorList>
    </citation>
    <scope>NUCLEOTIDE SEQUENCE [LARGE SCALE GENOMIC DNA]</scope>
</reference>